<evidence type="ECO:0000313" key="7">
    <source>
        <dbReference type="Proteomes" id="UP000642920"/>
    </source>
</evidence>
<proteinExistence type="predicted"/>
<organism evidence="6 7">
    <name type="scientific">Marivirga atlantica</name>
    <dbReference type="NCBI Taxonomy" id="1548457"/>
    <lineage>
        <taxon>Bacteria</taxon>
        <taxon>Pseudomonadati</taxon>
        <taxon>Bacteroidota</taxon>
        <taxon>Cytophagia</taxon>
        <taxon>Cytophagales</taxon>
        <taxon>Marivirgaceae</taxon>
        <taxon>Marivirga</taxon>
    </lineage>
</organism>
<gene>
    <name evidence="6" type="ORF">JKP34_10110</name>
</gene>
<keyword evidence="1" id="KW-0677">Repeat</keyword>
<evidence type="ECO:0000256" key="1">
    <source>
        <dbReference type="ARBA" id="ARBA00022737"/>
    </source>
</evidence>
<evidence type="ECO:0000256" key="3">
    <source>
        <dbReference type="PROSITE-ProRule" id="PRU00339"/>
    </source>
</evidence>
<dbReference type="InterPro" id="IPR019734">
    <property type="entry name" value="TPR_rpt"/>
</dbReference>
<dbReference type="InterPro" id="IPR052346">
    <property type="entry name" value="O-mannosyl-transferase_TMTC"/>
</dbReference>
<dbReference type="RefSeq" id="WP_201920571.1">
    <property type="nucleotide sequence ID" value="NZ_JAERQG010000002.1"/>
</dbReference>
<dbReference type="SMART" id="SM00028">
    <property type="entry name" value="TPR"/>
    <property type="match status" value="5"/>
</dbReference>
<dbReference type="InterPro" id="IPR011990">
    <property type="entry name" value="TPR-like_helical_dom_sf"/>
</dbReference>
<reference evidence="6" key="1">
    <citation type="submission" date="2021-01" db="EMBL/GenBank/DDBJ databases">
        <title>Marivirga sp. nov., isolated from intertidal surface sediments.</title>
        <authorList>
            <person name="Zhang M."/>
        </authorList>
    </citation>
    <scope>NUCLEOTIDE SEQUENCE</scope>
    <source>
        <strain evidence="6">SM1354</strain>
    </source>
</reference>
<dbReference type="Proteomes" id="UP000642920">
    <property type="component" value="Unassembled WGS sequence"/>
</dbReference>
<feature type="repeat" description="TPR" evidence="3">
    <location>
        <begin position="111"/>
        <end position="144"/>
    </location>
</feature>
<dbReference type="PROSITE" id="PS50293">
    <property type="entry name" value="TPR_REGION"/>
    <property type="match status" value="1"/>
</dbReference>
<dbReference type="SUPFAM" id="SSF48452">
    <property type="entry name" value="TPR-like"/>
    <property type="match status" value="1"/>
</dbReference>
<sequence length="389" mass="44246">MRKLTLFFALLLTAGFLYAQNSNVRKAENALEDGDLQEAKELIDAAAKHEKTFDDGKTWYVRGTVYQAIVNENYSKEALQEAVKSFEKVMELEKEGSNYYTLTDLKIQEIWGNYINKGSEAYGAANYEEAVDAFAKALIVLPEDTTATLYAGIASQQAQDNESALKYYYRLIDLDYQAEDIYGSIISIERYQNEDLDKAIEVTRMAKEQFPESDAFAKQEINLLIAAERTDEAKDKLNEAIEKEPDNANLYFNLGYLYEELEQPEKAEEAYTKAVEIDPDYLDANYNLAVFYYNIAADMFTKAANMDLKTYQKEGKKLEKEAEVYLKKALPYFEKARSIAPEELAILETLEIIYSRMKMNDKAMDVMDKIDEVKAKQEAAAAEGAADGE</sequence>
<accession>A0A937A8A4</accession>
<feature type="repeat" description="TPR" evidence="3">
    <location>
        <begin position="248"/>
        <end position="281"/>
    </location>
</feature>
<dbReference type="Gene3D" id="1.25.40.10">
    <property type="entry name" value="Tetratricopeptide repeat domain"/>
    <property type="match status" value="3"/>
</dbReference>
<dbReference type="PANTHER" id="PTHR44227:SF3">
    <property type="entry name" value="PROTEIN O-MANNOSYL-TRANSFERASE TMTC4"/>
    <property type="match status" value="1"/>
</dbReference>
<keyword evidence="7" id="KW-1185">Reference proteome</keyword>
<name>A0A937A8A4_9BACT</name>
<dbReference type="PROSITE" id="PS50005">
    <property type="entry name" value="TPR"/>
    <property type="match status" value="2"/>
</dbReference>
<feature type="coiled-coil region" evidence="4">
    <location>
        <begin position="301"/>
        <end position="328"/>
    </location>
</feature>
<protein>
    <submittedName>
        <fullName evidence="6">Tetratricopeptide repeat protein</fullName>
    </submittedName>
</protein>
<dbReference type="Pfam" id="PF00515">
    <property type="entry name" value="TPR_1"/>
    <property type="match status" value="1"/>
</dbReference>
<evidence type="ECO:0000256" key="4">
    <source>
        <dbReference type="SAM" id="Coils"/>
    </source>
</evidence>
<keyword evidence="5" id="KW-0732">Signal</keyword>
<evidence type="ECO:0000256" key="2">
    <source>
        <dbReference type="ARBA" id="ARBA00022803"/>
    </source>
</evidence>
<dbReference type="PANTHER" id="PTHR44227">
    <property type="match status" value="1"/>
</dbReference>
<comment type="caution">
    <text evidence="6">The sequence shown here is derived from an EMBL/GenBank/DDBJ whole genome shotgun (WGS) entry which is preliminary data.</text>
</comment>
<feature type="chain" id="PRO_5036682284" evidence="5">
    <location>
        <begin position="20"/>
        <end position="389"/>
    </location>
</feature>
<dbReference type="Pfam" id="PF13432">
    <property type="entry name" value="TPR_16"/>
    <property type="match status" value="1"/>
</dbReference>
<dbReference type="AlphaFoldDB" id="A0A937A8A4"/>
<evidence type="ECO:0000313" key="6">
    <source>
        <dbReference type="EMBL" id="MBL0765607.1"/>
    </source>
</evidence>
<keyword evidence="4" id="KW-0175">Coiled coil</keyword>
<feature type="signal peptide" evidence="5">
    <location>
        <begin position="1"/>
        <end position="19"/>
    </location>
</feature>
<evidence type="ECO:0000256" key="5">
    <source>
        <dbReference type="SAM" id="SignalP"/>
    </source>
</evidence>
<keyword evidence="2 3" id="KW-0802">TPR repeat</keyword>
<dbReference type="EMBL" id="JAERQG010000002">
    <property type="protein sequence ID" value="MBL0765607.1"/>
    <property type="molecule type" value="Genomic_DNA"/>
</dbReference>